<evidence type="ECO:0000313" key="1">
    <source>
        <dbReference type="EMBL" id="CAB4196699.1"/>
    </source>
</evidence>
<accession>A0A6J5RI52</accession>
<gene>
    <name evidence="1" type="ORF">UFOVP1290_219</name>
</gene>
<proteinExistence type="predicted"/>
<name>A0A6J5RI52_9CAUD</name>
<sequence length="165" mass="18925">MSNVGKFLIVDLDIEKNCGEFRYYGMNGGHEFVNHELVPWESRVAASYSIHYLKTQLELYHHELVVRRICAKKKPNKDKKIVTSPKTINDSWSGFILGKDIDGKFPSFLGDHNSYYTSNLGKVIPFTSEFDAADCKRRGFFLAHQIYKIEVKSTITLSKVNTIDL</sequence>
<dbReference type="EMBL" id="LR797252">
    <property type="protein sequence ID" value="CAB4196699.1"/>
    <property type="molecule type" value="Genomic_DNA"/>
</dbReference>
<protein>
    <submittedName>
        <fullName evidence="1">Uncharacterized protein</fullName>
    </submittedName>
</protein>
<organism evidence="1">
    <name type="scientific">uncultured Caudovirales phage</name>
    <dbReference type="NCBI Taxonomy" id="2100421"/>
    <lineage>
        <taxon>Viruses</taxon>
        <taxon>Duplodnaviria</taxon>
        <taxon>Heunggongvirae</taxon>
        <taxon>Uroviricota</taxon>
        <taxon>Caudoviricetes</taxon>
        <taxon>Peduoviridae</taxon>
        <taxon>Maltschvirus</taxon>
        <taxon>Maltschvirus maltsch</taxon>
    </lineage>
</organism>
<reference evidence="1" key="1">
    <citation type="submission" date="2020-05" db="EMBL/GenBank/DDBJ databases">
        <authorList>
            <person name="Chiriac C."/>
            <person name="Salcher M."/>
            <person name="Ghai R."/>
            <person name="Kavagutti S V."/>
        </authorList>
    </citation>
    <scope>NUCLEOTIDE SEQUENCE</scope>
</reference>